<accession>A0A9P1D5D4</accession>
<feature type="region of interest" description="Disordered" evidence="1">
    <location>
        <begin position="262"/>
        <end position="315"/>
    </location>
</feature>
<dbReference type="InterPro" id="IPR011993">
    <property type="entry name" value="PH-like_dom_sf"/>
</dbReference>
<feature type="compositionally biased region" description="Acidic residues" evidence="1">
    <location>
        <begin position="287"/>
        <end position="300"/>
    </location>
</feature>
<gene>
    <name evidence="4" type="ORF">C1SCF055_LOCUS28650</name>
</gene>
<dbReference type="Proteomes" id="UP001152797">
    <property type="component" value="Unassembled WGS sequence"/>
</dbReference>
<dbReference type="Pfam" id="PF08588">
    <property type="entry name" value="Duc1"/>
    <property type="match status" value="1"/>
</dbReference>
<dbReference type="OrthoDB" id="418495at2759"/>
<protein>
    <submittedName>
        <fullName evidence="5">DUF547 domain-containing protein</fullName>
    </submittedName>
</protein>
<keyword evidence="6" id="KW-1185">Reference proteome</keyword>
<dbReference type="EMBL" id="CAMXCT020003146">
    <property type="protein sequence ID" value="CAL1156088.1"/>
    <property type="molecule type" value="Genomic_DNA"/>
</dbReference>
<dbReference type="AlphaFoldDB" id="A0A9P1D5D4"/>
<dbReference type="PANTHER" id="PTHR46361:SF3">
    <property type="entry name" value="ELECTRON CARRIER_ PROTEIN DISULFIDE OXIDOREDUCTASE"/>
    <property type="match status" value="1"/>
</dbReference>
<feature type="domain" description="DUF547" evidence="2">
    <location>
        <begin position="799"/>
        <end position="870"/>
    </location>
</feature>
<dbReference type="Pfam" id="PF04784">
    <property type="entry name" value="DUF547"/>
    <property type="match status" value="1"/>
</dbReference>
<reference evidence="5 6" key="2">
    <citation type="submission" date="2024-05" db="EMBL/GenBank/DDBJ databases">
        <authorList>
            <person name="Chen Y."/>
            <person name="Shah S."/>
            <person name="Dougan E. K."/>
            <person name="Thang M."/>
            <person name="Chan C."/>
        </authorList>
    </citation>
    <scope>NUCLEOTIDE SEQUENCE [LARGE SCALE GENOMIC DNA]</scope>
</reference>
<dbReference type="InterPro" id="IPR013897">
    <property type="entry name" value="Duc1"/>
</dbReference>
<evidence type="ECO:0000313" key="6">
    <source>
        <dbReference type="Proteomes" id="UP001152797"/>
    </source>
</evidence>
<comment type="caution">
    <text evidence="4">The sequence shown here is derived from an EMBL/GenBank/DDBJ whole genome shotgun (WGS) entry which is preliminary data.</text>
</comment>
<organism evidence="4">
    <name type="scientific">Cladocopium goreaui</name>
    <dbReference type="NCBI Taxonomy" id="2562237"/>
    <lineage>
        <taxon>Eukaryota</taxon>
        <taxon>Sar</taxon>
        <taxon>Alveolata</taxon>
        <taxon>Dinophyceae</taxon>
        <taxon>Suessiales</taxon>
        <taxon>Symbiodiniaceae</taxon>
        <taxon>Cladocopium</taxon>
    </lineage>
</organism>
<evidence type="ECO:0000259" key="3">
    <source>
        <dbReference type="Pfam" id="PF08588"/>
    </source>
</evidence>
<evidence type="ECO:0000313" key="4">
    <source>
        <dbReference type="EMBL" id="CAI4002713.1"/>
    </source>
</evidence>
<name>A0A9P1D5D4_9DINO</name>
<dbReference type="SUPFAM" id="SSF50729">
    <property type="entry name" value="PH domain-like"/>
    <property type="match status" value="1"/>
</dbReference>
<evidence type="ECO:0000259" key="2">
    <source>
        <dbReference type="Pfam" id="PF04784"/>
    </source>
</evidence>
<dbReference type="InterPro" id="IPR006869">
    <property type="entry name" value="DUF547"/>
</dbReference>
<evidence type="ECO:0000256" key="1">
    <source>
        <dbReference type="SAM" id="MobiDB-lite"/>
    </source>
</evidence>
<evidence type="ECO:0000313" key="5">
    <source>
        <dbReference type="EMBL" id="CAL4790025.1"/>
    </source>
</evidence>
<dbReference type="PANTHER" id="PTHR46361">
    <property type="entry name" value="ELECTRON CARRIER/ PROTEIN DISULFIDE OXIDOREDUCTASE"/>
    <property type="match status" value="1"/>
</dbReference>
<proteinExistence type="predicted"/>
<feature type="region of interest" description="Disordered" evidence="1">
    <location>
        <begin position="664"/>
        <end position="688"/>
    </location>
</feature>
<sequence>MCAARSRPFFLSLGTVTGERVPVTINGEPVEFDAPGFKGQFHVIHDTGNEPGAVKPPPDGQRKGLMVRFQGKFKKTASMGQENSTNIWAGGTLDGELNLGWIMSNVAKVGANFAKKKTGGRFVIDLGSKTSPCFMGFHIRALMCFNRTPEGEEPPKLGSEEVENIAWAGPGLLEVDTTSTYTFVWRVAYLDLCTWELLKVPAISPLPLESVLGEIKSGCACIYDLGHCGGSHANFRESLILEIFFARGSEGEEWPQPAISQLEFDDSPKTPLEAASDASEEGSQPDPEAEGLVNDDDASDSDSTQGSEEDDEIDQDEEAIRALSKSHSQALLEIESWRPRAMNGPAGDIQIRLPFYIEAIDRIRRRKVRYWYIFGIFSSEADKPHWHARDSLELASLCRPKRRLRTFRRGPGARRYTCCAVKTLEQFRMVVLDHLQQEDSKLRNVLLRAAESGTLTPEMVTVESGRPTAAASGTQNTSESPREQTNQMSPSRLARKVRKKAMGLQRRRWPSIAPRFFVASDSVICALAFAHARQGRSKVIQEALVGSVHFEGRLCEELLRLSSDGVLRCFTPYDCEKPRVSVHATEILQIEALPGLFLGRFFLWQVHTGLRVFVFCCAEEAEREQWISNLQQVMSQFHDSQLMVPNDNKDGAASAGKDVKDGKLFAESPREAATPKTPATWKSSRSNPTDVFSNMAKKAAGKVAGGAFNGLRAITGGQRVPSKEAFLLMDSTRARRWGNRRRLVLNDRILTNAPEKDLESDIARSLLEEALALGDVPKAADVTAFLDATCLLKAMRFGSWSEAEQLAFWVNIYHCLLLHGFLIFGAPQTKSEMSNFRNRVSYLVGSRPMSLREIETVILRVPRMDPQAARQARARARQLLGVFGLCGCRAKKLPKTTPNTASPVSPTSHFDIGASDTLGRTLCLPKMQLPKSPWASGRVQACLYLESPPESWILPKQDLRVVLTLNRGTLSCLSAIPVLDPEGLEAQLDCMAHQFVSTFVEVQLRDGVPERATLPVWCRGILQEFQDDERKLLTFIWKHMAKEAALLPERKVRVKFKKYPQDARPRAQFFKAILADVASPVQRNKFAALGSAAKAAHSKLLTRGPSFYKKPEPEIEHDFSHLLQESGLISL</sequence>
<dbReference type="EMBL" id="CAMXCT010003146">
    <property type="protein sequence ID" value="CAI4002713.1"/>
    <property type="molecule type" value="Genomic_DNA"/>
</dbReference>
<feature type="compositionally biased region" description="Polar residues" evidence="1">
    <location>
        <begin position="471"/>
        <end position="490"/>
    </location>
</feature>
<reference evidence="4" key="1">
    <citation type="submission" date="2022-10" db="EMBL/GenBank/DDBJ databases">
        <authorList>
            <person name="Chen Y."/>
            <person name="Dougan E. K."/>
            <person name="Chan C."/>
            <person name="Rhodes N."/>
            <person name="Thang M."/>
        </authorList>
    </citation>
    <scope>NUCLEOTIDE SEQUENCE</scope>
</reference>
<feature type="domain" description="Domain of unknown function at the cortex 1" evidence="3">
    <location>
        <begin position="19"/>
        <end position="213"/>
    </location>
</feature>
<feature type="region of interest" description="Disordered" evidence="1">
    <location>
        <begin position="463"/>
        <end position="494"/>
    </location>
</feature>
<dbReference type="EMBL" id="CAMXCT030003146">
    <property type="protein sequence ID" value="CAL4790025.1"/>
    <property type="molecule type" value="Genomic_DNA"/>
</dbReference>
<dbReference type="Gene3D" id="2.30.29.30">
    <property type="entry name" value="Pleckstrin-homology domain (PH domain)/Phosphotyrosine-binding domain (PTB)"/>
    <property type="match status" value="1"/>
</dbReference>